<dbReference type="HOGENOM" id="CLU_010595_9_3_1"/>
<protein>
    <submittedName>
        <fullName evidence="2">Putative methyltransferase PMT23</fullName>
    </submittedName>
</protein>
<dbReference type="SUPFAM" id="SSF53335">
    <property type="entry name" value="S-adenosyl-L-methionine-dependent methyltransferases"/>
    <property type="match status" value="1"/>
</dbReference>
<dbReference type="GO" id="GO:0032259">
    <property type="term" value="P:methylation"/>
    <property type="evidence" value="ECO:0007669"/>
    <property type="project" value="UniProtKB-KW"/>
</dbReference>
<gene>
    <name evidence="2" type="ORF">GQ26_0010080</name>
</gene>
<dbReference type="EMBL" id="JPOX01000001">
    <property type="protein sequence ID" value="KFX53124.1"/>
    <property type="molecule type" value="Genomic_DNA"/>
</dbReference>
<dbReference type="InterPro" id="IPR025714">
    <property type="entry name" value="Methyltranfer_dom"/>
</dbReference>
<dbReference type="eggNOG" id="ENOG502SPBH">
    <property type="taxonomic scope" value="Eukaryota"/>
</dbReference>
<dbReference type="Pfam" id="PF13847">
    <property type="entry name" value="Methyltransf_31"/>
    <property type="match status" value="1"/>
</dbReference>
<reference evidence="2" key="1">
    <citation type="journal article" date="2014" name="PLoS Genet.">
        <title>Signature Gene Expression Reveals Novel Clues to the Molecular Mechanisms of Dimorphic Transition in Penicillium marneffei.</title>
        <authorList>
            <person name="Yang E."/>
            <person name="Wang G."/>
            <person name="Cai J."/>
            <person name="Woo P.C."/>
            <person name="Lau S.K."/>
            <person name="Yuen K.-Y."/>
            <person name="Chow W.-N."/>
            <person name="Lin X."/>
        </authorList>
    </citation>
    <scope>NUCLEOTIDE SEQUENCE [LARGE SCALE GENOMIC DNA]</scope>
    <source>
        <strain evidence="2">PM1</strain>
    </source>
</reference>
<keyword evidence="2" id="KW-0808">Transferase</keyword>
<evidence type="ECO:0000259" key="1">
    <source>
        <dbReference type="Pfam" id="PF13847"/>
    </source>
</evidence>
<keyword evidence="2" id="KW-0489">Methyltransferase</keyword>
<evidence type="ECO:0000313" key="2">
    <source>
        <dbReference type="EMBL" id="KFX53124.1"/>
    </source>
</evidence>
<name>A0A093VT11_TALMA</name>
<dbReference type="Gene3D" id="3.40.50.150">
    <property type="entry name" value="Vaccinia Virus protein VP39"/>
    <property type="match status" value="1"/>
</dbReference>
<proteinExistence type="predicted"/>
<dbReference type="AlphaFoldDB" id="A0A093VT11"/>
<sequence>MSDSQTTGDSYGGPRHEGEYVRLRVQHELVKINMDGKLARAPIDFSKPDIKILDSATADGYWLVDLAKTYSLAPTAQLVGADIASQHFIPIEQRPANLELILQNIFDEWPEQYHNYFDLVHQRFVLPVCNDAKSVDAITKLFSCVKPGGYIQIHDGDMETIIDGPEHAAMAQFRDMMGKAWKMMGHNLSPGPKITGWLKEVGAEDIEETLVINKCGPLAEDKAQGERAIAVLLALLDGAQALLGTLPGFPPPAEISQLRTALENELRTVGNEWRTHVVVAKKGL</sequence>
<organism evidence="2">
    <name type="scientific">Talaromyces marneffei PM1</name>
    <dbReference type="NCBI Taxonomy" id="1077442"/>
    <lineage>
        <taxon>Eukaryota</taxon>
        <taxon>Fungi</taxon>
        <taxon>Dikarya</taxon>
        <taxon>Ascomycota</taxon>
        <taxon>Pezizomycotina</taxon>
        <taxon>Eurotiomycetes</taxon>
        <taxon>Eurotiomycetidae</taxon>
        <taxon>Eurotiales</taxon>
        <taxon>Trichocomaceae</taxon>
        <taxon>Talaromyces</taxon>
        <taxon>Talaromyces sect. Talaromyces</taxon>
    </lineage>
</organism>
<feature type="domain" description="Methyltransferase" evidence="1">
    <location>
        <begin position="47"/>
        <end position="167"/>
    </location>
</feature>
<dbReference type="InterPro" id="IPR029063">
    <property type="entry name" value="SAM-dependent_MTases_sf"/>
</dbReference>
<accession>A0A093VT11</accession>
<comment type="caution">
    <text evidence="2">The sequence shown here is derived from an EMBL/GenBank/DDBJ whole genome shotgun (WGS) entry which is preliminary data.</text>
</comment>
<dbReference type="GO" id="GO:0008168">
    <property type="term" value="F:methyltransferase activity"/>
    <property type="evidence" value="ECO:0007669"/>
    <property type="project" value="UniProtKB-KW"/>
</dbReference>